<dbReference type="GO" id="GO:0003697">
    <property type="term" value="F:single-stranded DNA binding"/>
    <property type="evidence" value="ECO:0007669"/>
    <property type="project" value="InterPro"/>
</dbReference>
<evidence type="ECO:0000313" key="1">
    <source>
        <dbReference type="EMBL" id="RLN60060.1"/>
    </source>
</evidence>
<proteinExistence type="predicted"/>
<dbReference type="PANTHER" id="PTHR14944:SF2">
    <property type="entry name" value="RPA-RELATED PROTEIN RADX"/>
    <property type="match status" value="1"/>
</dbReference>
<sequence>MDESGPASAHGLLTQHGVRGLFWNSNASNDIRLQVLGIYRYVVDPALKQRLGQAFEGKHYAFDMKAVLSPSLNELVWKRKIVVQRIISVTKFEVFNEDPEDEQRKQRVCVLQEAVVMTTSDDVGLPEKLFDRRFGVHNDHYALDWACSFTDGVAEKDSPLDELEINWASHYTGTVVAGEAATCNERVPRKSLAVTWDSTPIYCSSLFTNEFKKVHKILEAMEVIKVGSSPPLVGAIRVKSKVIHVGDPNVSNPFPFVFNIVVVDVAGASEVAFYGSMCAKYFLSLQEGDLVQLRGYSVVFPPEIDFASSISPVLYYEHESSGSVFHVPRKYWKVLGMTNVTPPLLHVEARANATQQNGDPATAYETGSTNYHRRPSWLVCSFVTTLNTLYWGKSAISEIATMYFDFVGVLSSVGKICRTRKRKLGEDNQDAEATEFRWVKVIDNSSSYELVIKLQEFSQPVVFRTLKAGDTFMVTKLQWVILPNATVDRRNQIQYATSSVYSVLRVNETIRPFHSLDECNLNDYFASNVKKNAVVEMNADTGENKLAAYIEKKYHPRNRLPTEVDLFKEVFSLEVLSFSDLACLLSEMEDLEHQHVGVIGHVCKVRSVVNTNNTRLVLDLSDENETNMLTVHAVGNPLYQKAVIKGSVKTITPHESLPLIRLLPPDVIDDMYTKAAEESPLGTKLSLAFIEKYLSSANKEYFFSVHLFRDAVRGVKWEVDAILQHEP</sequence>
<name>A0A3F2RLR1_9STRA</name>
<dbReference type="EMBL" id="MBAD02000774">
    <property type="protein sequence ID" value="RLN62958.1"/>
    <property type="molecule type" value="Genomic_DNA"/>
</dbReference>
<dbReference type="AlphaFoldDB" id="A0A3F2RLR1"/>
<dbReference type="Proteomes" id="UP000284657">
    <property type="component" value="Unassembled WGS sequence"/>
</dbReference>
<evidence type="ECO:0000313" key="2">
    <source>
        <dbReference type="EMBL" id="RLN62958.1"/>
    </source>
</evidence>
<evidence type="ECO:0000313" key="3">
    <source>
        <dbReference type="Proteomes" id="UP000277300"/>
    </source>
</evidence>
<dbReference type="OrthoDB" id="123282at2759"/>
<protein>
    <submittedName>
        <fullName evidence="1">Uncharacterized protein</fullName>
    </submittedName>
</protein>
<dbReference type="PANTHER" id="PTHR14944">
    <property type="entry name" value="RPA-RELATED PROTEIN RADX"/>
    <property type="match status" value="1"/>
</dbReference>
<dbReference type="EMBL" id="MBDO02000203">
    <property type="protein sequence ID" value="RLN60060.1"/>
    <property type="molecule type" value="Genomic_DNA"/>
</dbReference>
<comment type="caution">
    <text evidence="1">The sequence shown here is derived from an EMBL/GenBank/DDBJ whole genome shotgun (WGS) entry which is preliminary data.</text>
</comment>
<organism evidence="1 3">
    <name type="scientific">Phytophthora kernoviae</name>
    <dbReference type="NCBI Taxonomy" id="325452"/>
    <lineage>
        <taxon>Eukaryota</taxon>
        <taxon>Sar</taxon>
        <taxon>Stramenopiles</taxon>
        <taxon>Oomycota</taxon>
        <taxon>Peronosporomycetes</taxon>
        <taxon>Peronosporales</taxon>
        <taxon>Peronosporaceae</taxon>
        <taxon>Phytophthora</taxon>
    </lineage>
</organism>
<accession>A0A3F2RLR1</accession>
<dbReference type="Proteomes" id="UP000277300">
    <property type="component" value="Unassembled WGS sequence"/>
</dbReference>
<reference evidence="3 4" key="1">
    <citation type="submission" date="2018-07" db="EMBL/GenBank/DDBJ databases">
        <title>Genome sequencing of oomycete isolates from Chile give support for New Zealand origin for Phytophthora kernoviae and make available the first Nothophytophthora sp. genome.</title>
        <authorList>
            <person name="Studholme D.J."/>
            <person name="Sanfuentes E."/>
            <person name="Panda P."/>
            <person name="Hill R."/>
            <person name="Sambles C."/>
            <person name="Grant M."/>
            <person name="Williams N.M."/>
            <person name="Mcdougal R.L."/>
        </authorList>
    </citation>
    <scope>NUCLEOTIDE SEQUENCE [LARGE SCALE GENOMIC DNA]</scope>
    <source>
        <strain evidence="1">Chile6</strain>
        <strain evidence="2">Chile7</strain>
    </source>
</reference>
<evidence type="ECO:0000313" key="4">
    <source>
        <dbReference type="Proteomes" id="UP000284657"/>
    </source>
</evidence>
<dbReference type="InterPro" id="IPR040893">
    <property type="entry name" value="RADX"/>
</dbReference>
<gene>
    <name evidence="2" type="ORF">BBJ29_003623</name>
    <name evidence="1" type="ORF">BBP00_00006208</name>
</gene>